<dbReference type="InterPro" id="IPR039426">
    <property type="entry name" value="TonB-dep_rcpt-like"/>
</dbReference>
<dbReference type="GO" id="GO:0009279">
    <property type="term" value="C:cell outer membrane"/>
    <property type="evidence" value="ECO:0007669"/>
    <property type="project" value="UniProtKB-SubCell"/>
</dbReference>
<evidence type="ECO:0000256" key="7">
    <source>
        <dbReference type="ARBA" id="ARBA00023065"/>
    </source>
</evidence>
<reference evidence="16 17" key="1">
    <citation type="submission" date="2016-10" db="EMBL/GenBank/DDBJ databases">
        <title>Complete Genome Sequence of the Nonylphenol-Degrading Bacterium Sphingobium cloacae JCM 10874T.</title>
        <authorList>
            <person name="Ootsuka M."/>
            <person name="Nishizawa T."/>
            <person name="Ohta H."/>
        </authorList>
    </citation>
    <scope>NUCLEOTIDE SEQUENCE [LARGE SCALE GENOMIC DNA]</scope>
    <source>
        <strain evidence="16 17">JCM 10874</strain>
    </source>
</reference>
<feature type="domain" description="TonB-dependent receptor plug" evidence="15">
    <location>
        <begin position="65"/>
        <end position="170"/>
    </location>
</feature>
<sequence length="779" mass="84659">MRHEIFATISRRSIAFLLATSSFVAITPAIAQDASADPAPQAGAARPASNEEIVVTARRKAEGLTEVPASITAYSSEFLQNQNIQSFADYATKIPNLTFQYGGGSDYASTGFSGGRTTTIRGVAGLNTTAYYINDTPVPSSVSPQVLDLERIEVLKGPQGTLFGASSMGGNLRFITSSPSLTENRYTVQAQVGKTRDAGTDVDANALASVVLVPDQVSLKAAFGYTRDSGFISRRFPDGSGQLVTKGGQGRSEVYAGSLALRVKLADDLEATLSGIGQWSELNGYPAAYVPLPGYKPVSYTLDRDRDIQEYSKDRWALGSFVLNYTGSGMSVVSSTSYFARKVNEQEDITEGTNQFITETYGVDIGNPAFFSQAAVENRRFTHETRLSFDEGTVLPNLSGIFGIFYQHQFNSFGQRPIVFPALQESGLFEPGNIASGRYPSHEDNVALFGELYYEVVPKLTLTLGLRQYWIKQKSDEVAINDFFTEPGGEVIPRIKNKQSGLIPKAVISYKIGRQGNVYASVGKGFRVGGTQAPLPDICSSDLADIGLTREDALRYKPDKLWSYEIGAKNSFANGRLNVSAAGFQIDWSHIQQSVFLPTCTFGFVSNAGKARIRGGELEVSGRPFADIPLTIQLGLGYTDGVLRDPGLIPQDANTRLVQVPKWTGTIAGHYETELSDGIGMFIGADYSYTGSVKVANSAGGFLNRQAFNIVNGNIGITFGRSKLMIYGKNLLDKRLNYGDLYPAGFERQEMLENGSFQRLPRAAVSRPRQIGVQYRVDF</sequence>
<dbReference type="InterPro" id="IPR036942">
    <property type="entry name" value="Beta-barrel_TonB_sf"/>
</dbReference>
<proteinExistence type="inferred from homology"/>
<dbReference type="EMBL" id="AP017655">
    <property type="protein sequence ID" value="BAV64459.1"/>
    <property type="molecule type" value="Genomic_DNA"/>
</dbReference>
<dbReference type="KEGG" id="sclo:SCLO_1014190"/>
<dbReference type="SUPFAM" id="SSF56935">
    <property type="entry name" value="Porins"/>
    <property type="match status" value="1"/>
</dbReference>
<dbReference type="Proteomes" id="UP000218272">
    <property type="component" value="Chromosome SCLO_1"/>
</dbReference>
<comment type="subcellular location">
    <subcellularLocation>
        <location evidence="1 11">Cell outer membrane</location>
        <topology evidence="1 11">Multi-pass membrane protein</topology>
    </subcellularLocation>
</comment>
<dbReference type="PROSITE" id="PS52016">
    <property type="entry name" value="TONB_DEPENDENT_REC_3"/>
    <property type="match status" value="1"/>
</dbReference>
<feature type="chain" id="PRO_5009112522" evidence="13">
    <location>
        <begin position="32"/>
        <end position="779"/>
    </location>
</feature>
<evidence type="ECO:0000256" key="1">
    <source>
        <dbReference type="ARBA" id="ARBA00004571"/>
    </source>
</evidence>
<name>A0A1E1F1R3_9SPHN</name>
<evidence type="ECO:0000256" key="6">
    <source>
        <dbReference type="ARBA" id="ARBA00023004"/>
    </source>
</evidence>
<evidence type="ECO:0000256" key="3">
    <source>
        <dbReference type="ARBA" id="ARBA00022452"/>
    </source>
</evidence>
<evidence type="ECO:0000256" key="11">
    <source>
        <dbReference type="PROSITE-ProRule" id="PRU01360"/>
    </source>
</evidence>
<evidence type="ECO:0000256" key="8">
    <source>
        <dbReference type="ARBA" id="ARBA00023077"/>
    </source>
</evidence>
<keyword evidence="3 11" id="KW-1134">Transmembrane beta strand</keyword>
<comment type="similarity">
    <text evidence="11 12">Belongs to the TonB-dependent receptor family.</text>
</comment>
<keyword evidence="8 12" id="KW-0798">TonB box</keyword>
<evidence type="ECO:0000259" key="14">
    <source>
        <dbReference type="Pfam" id="PF00593"/>
    </source>
</evidence>
<keyword evidence="6" id="KW-0408">Iron</keyword>
<evidence type="ECO:0000313" key="17">
    <source>
        <dbReference type="Proteomes" id="UP000218272"/>
    </source>
</evidence>
<keyword evidence="16" id="KW-0675">Receptor</keyword>
<evidence type="ECO:0000256" key="12">
    <source>
        <dbReference type="RuleBase" id="RU003357"/>
    </source>
</evidence>
<dbReference type="GO" id="GO:0006826">
    <property type="term" value="P:iron ion transport"/>
    <property type="evidence" value="ECO:0007669"/>
    <property type="project" value="UniProtKB-KW"/>
</dbReference>
<evidence type="ECO:0000256" key="4">
    <source>
        <dbReference type="ARBA" id="ARBA00022496"/>
    </source>
</evidence>
<evidence type="ECO:0000256" key="2">
    <source>
        <dbReference type="ARBA" id="ARBA00022448"/>
    </source>
</evidence>
<dbReference type="PANTHER" id="PTHR32552">
    <property type="entry name" value="FERRICHROME IRON RECEPTOR-RELATED"/>
    <property type="match status" value="1"/>
</dbReference>
<dbReference type="Pfam" id="PF00593">
    <property type="entry name" value="TonB_dep_Rec_b-barrel"/>
    <property type="match status" value="1"/>
</dbReference>
<dbReference type="InterPro" id="IPR012910">
    <property type="entry name" value="Plug_dom"/>
</dbReference>
<feature type="domain" description="TonB-dependent receptor-like beta-barrel" evidence="14">
    <location>
        <begin position="300"/>
        <end position="731"/>
    </location>
</feature>
<protein>
    <submittedName>
        <fullName evidence="16">TonB-dependent receptor plug</fullName>
    </submittedName>
</protein>
<evidence type="ECO:0000256" key="10">
    <source>
        <dbReference type="ARBA" id="ARBA00023237"/>
    </source>
</evidence>
<keyword evidence="17" id="KW-1185">Reference proteome</keyword>
<organism evidence="16 17">
    <name type="scientific">Sphingobium cloacae</name>
    <dbReference type="NCBI Taxonomy" id="120107"/>
    <lineage>
        <taxon>Bacteria</taxon>
        <taxon>Pseudomonadati</taxon>
        <taxon>Pseudomonadota</taxon>
        <taxon>Alphaproteobacteria</taxon>
        <taxon>Sphingomonadales</taxon>
        <taxon>Sphingomonadaceae</taxon>
        <taxon>Sphingobium</taxon>
    </lineage>
</organism>
<evidence type="ECO:0000313" key="16">
    <source>
        <dbReference type="EMBL" id="BAV64459.1"/>
    </source>
</evidence>
<dbReference type="OrthoDB" id="9760333at2"/>
<dbReference type="PANTHER" id="PTHR32552:SF81">
    <property type="entry name" value="TONB-DEPENDENT OUTER MEMBRANE RECEPTOR"/>
    <property type="match status" value="1"/>
</dbReference>
<evidence type="ECO:0000256" key="13">
    <source>
        <dbReference type="SAM" id="SignalP"/>
    </source>
</evidence>
<dbReference type="Gene3D" id="2.40.170.20">
    <property type="entry name" value="TonB-dependent receptor, beta-barrel domain"/>
    <property type="match status" value="1"/>
</dbReference>
<keyword evidence="7" id="KW-0406">Ion transport</keyword>
<keyword evidence="4" id="KW-0410">Iron transport</keyword>
<keyword evidence="5 11" id="KW-0812">Transmembrane</keyword>
<evidence type="ECO:0000256" key="5">
    <source>
        <dbReference type="ARBA" id="ARBA00022692"/>
    </source>
</evidence>
<keyword evidence="13" id="KW-0732">Signal</keyword>
<dbReference type="AlphaFoldDB" id="A0A1E1F1R3"/>
<gene>
    <name evidence="16" type="ORF">SCLO_1014190</name>
</gene>
<accession>A0A1E1F1R3</accession>
<keyword evidence="10 11" id="KW-0998">Cell outer membrane</keyword>
<keyword evidence="2 11" id="KW-0813">Transport</keyword>
<dbReference type="InterPro" id="IPR000531">
    <property type="entry name" value="Beta-barrel_TonB"/>
</dbReference>
<keyword evidence="9 11" id="KW-0472">Membrane</keyword>
<evidence type="ECO:0000256" key="9">
    <source>
        <dbReference type="ARBA" id="ARBA00023136"/>
    </source>
</evidence>
<dbReference type="RefSeq" id="WP_066516262.1">
    <property type="nucleotide sequence ID" value="NZ_AP017655.1"/>
</dbReference>
<evidence type="ECO:0000259" key="15">
    <source>
        <dbReference type="Pfam" id="PF07715"/>
    </source>
</evidence>
<feature type="signal peptide" evidence="13">
    <location>
        <begin position="1"/>
        <end position="31"/>
    </location>
</feature>
<dbReference type="Pfam" id="PF07715">
    <property type="entry name" value="Plug"/>
    <property type="match status" value="1"/>
</dbReference>